<sequence length="426" mass="48105">MKQHSLSRRLSATLFGIVVITTTVSMVAVELFVNDVEDTIRGLELKLDAEYFKEQITESSFQSWKTGRIEAYFLPSGAPESLLPQHLHDRPVGYSDEIEFDDWTKILNVETTIKPPGRLYVSEDITIMENREAVIQIVLLVLAAGLMFLGLFVSGIASSYLLKPLRALTHDVQSTEPGVSMQRLSRDYRDREFDQIADAFNRFLSAMETVVEREKSFVKLASHEFRTPLAVIMGALDVLEQRKTLSEADQKTLGRIRRSTRTMREDTEMLLRIARGEQDRDNPANIDIVATTRELLVDLKDLNPAFNGRTVLHPQKDRVVLRSDPALVRMIIRNLVQNALGHTNGSVDIFITDHRIRIQDFGKGLSTSAMEAISTVVAPETRKLHQSSFGLLIVQLACERIHWGLQVEKTDSEGTVIVIDTQDLPH</sequence>
<dbReference type="RefSeq" id="WP_091644600.1">
    <property type="nucleotide sequence ID" value="NZ_FOTV01000033.1"/>
</dbReference>
<dbReference type="SMART" id="SM00387">
    <property type="entry name" value="HATPase_c"/>
    <property type="match status" value="1"/>
</dbReference>
<feature type="transmembrane region" description="Helical" evidence="10">
    <location>
        <begin position="12"/>
        <end position="33"/>
    </location>
</feature>
<dbReference type="InterPro" id="IPR003660">
    <property type="entry name" value="HAMP_dom"/>
</dbReference>
<gene>
    <name evidence="13" type="ORF">SAMN04487868_13315</name>
</gene>
<keyword evidence="10" id="KW-0472">Membrane</keyword>
<evidence type="ECO:0000256" key="9">
    <source>
        <dbReference type="ARBA" id="ARBA00023012"/>
    </source>
</evidence>
<dbReference type="InterPro" id="IPR050428">
    <property type="entry name" value="TCS_sensor_his_kinase"/>
</dbReference>
<dbReference type="InterPro" id="IPR003661">
    <property type="entry name" value="HisK_dim/P_dom"/>
</dbReference>
<keyword evidence="8 10" id="KW-1133">Transmembrane helix</keyword>
<dbReference type="GO" id="GO:0016301">
    <property type="term" value="F:kinase activity"/>
    <property type="evidence" value="ECO:0007669"/>
    <property type="project" value="UniProtKB-KW"/>
</dbReference>
<evidence type="ECO:0000256" key="6">
    <source>
        <dbReference type="ARBA" id="ARBA00022692"/>
    </source>
</evidence>
<dbReference type="InterPro" id="IPR036097">
    <property type="entry name" value="HisK_dim/P_sf"/>
</dbReference>
<proteinExistence type="predicted"/>
<dbReference type="CDD" id="cd00082">
    <property type="entry name" value="HisKA"/>
    <property type="match status" value="1"/>
</dbReference>
<dbReference type="PANTHER" id="PTHR45436">
    <property type="entry name" value="SENSOR HISTIDINE KINASE YKOH"/>
    <property type="match status" value="1"/>
</dbReference>
<dbReference type="EMBL" id="FOTV01000033">
    <property type="protein sequence ID" value="SFM12975.1"/>
    <property type="molecule type" value="Genomic_DNA"/>
</dbReference>
<dbReference type="PROSITE" id="PS50885">
    <property type="entry name" value="HAMP"/>
    <property type="match status" value="1"/>
</dbReference>
<keyword evidence="9" id="KW-0902">Two-component regulatory system</keyword>
<evidence type="ECO:0000313" key="13">
    <source>
        <dbReference type="EMBL" id="SFM12975.1"/>
    </source>
</evidence>
<evidence type="ECO:0000256" key="5">
    <source>
        <dbReference type="ARBA" id="ARBA00022679"/>
    </source>
</evidence>
<evidence type="ECO:0000256" key="10">
    <source>
        <dbReference type="SAM" id="Phobius"/>
    </source>
</evidence>
<dbReference type="PANTHER" id="PTHR45436:SF16">
    <property type="entry name" value="HISTIDINE KINASE"/>
    <property type="match status" value="1"/>
</dbReference>
<evidence type="ECO:0000256" key="7">
    <source>
        <dbReference type="ARBA" id="ARBA00022777"/>
    </source>
</evidence>
<evidence type="ECO:0000256" key="4">
    <source>
        <dbReference type="ARBA" id="ARBA00022553"/>
    </source>
</evidence>
<organism evidence="13 14">
    <name type="scientific">Marinobacter salarius</name>
    <dbReference type="NCBI Taxonomy" id="1420917"/>
    <lineage>
        <taxon>Bacteria</taxon>
        <taxon>Pseudomonadati</taxon>
        <taxon>Pseudomonadota</taxon>
        <taxon>Gammaproteobacteria</taxon>
        <taxon>Pseudomonadales</taxon>
        <taxon>Marinobacteraceae</taxon>
        <taxon>Marinobacter</taxon>
    </lineage>
</organism>
<evidence type="ECO:0000256" key="8">
    <source>
        <dbReference type="ARBA" id="ARBA00022989"/>
    </source>
</evidence>
<name>A0ABY1FUI5_9GAMM</name>
<feature type="transmembrane region" description="Helical" evidence="10">
    <location>
        <begin position="133"/>
        <end position="157"/>
    </location>
</feature>
<dbReference type="PROSITE" id="PS50109">
    <property type="entry name" value="HIS_KIN"/>
    <property type="match status" value="1"/>
</dbReference>
<feature type="domain" description="HAMP" evidence="12">
    <location>
        <begin position="159"/>
        <end position="212"/>
    </location>
</feature>
<dbReference type="Proteomes" id="UP000199211">
    <property type="component" value="Unassembled WGS sequence"/>
</dbReference>
<dbReference type="Pfam" id="PF00512">
    <property type="entry name" value="HisKA"/>
    <property type="match status" value="1"/>
</dbReference>
<comment type="subcellular location">
    <subcellularLocation>
        <location evidence="2">Membrane</location>
    </subcellularLocation>
</comment>
<feature type="domain" description="Histidine kinase" evidence="11">
    <location>
        <begin position="220"/>
        <end position="425"/>
    </location>
</feature>
<keyword evidence="5" id="KW-0808">Transferase</keyword>
<evidence type="ECO:0000256" key="2">
    <source>
        <dbReference type="ARBA" id="ARBA00004370"/>
    </source>
</evidence>
<comment type="caution">
    <text evidence="13">The sequence shown here is derived from an EMBL/GenBank/DDBJ whole genome shotgun (WGS) entry which is preliminary data.</text>
</comment>
<evidence type="ECO:0000259" key="12">
    <source>
        <dbReference type="PROSITE" id="PS50885"/>
    </source>
</evidence>
<comment type="catalytic activity">
    <reaction evidence="1">
        <text>ATP + protein L-histidine = ADP + protein N-phospho-L-histidine.</text>
        <dbReference type="EC" id="2.7.13.3"/>
    </reaction>
</comment>
<keyword evidence="6 10" id="KW-0812">Transmembrane</keyword>
<dbReference type="SMART" id="SM00388">
    <property type="entry name" value="HisKA"/>
    <property type="match status" value="1"/>
</dbReference>
<dbReference type="Gene3D" id="6.10.340.10">
    <property type="match status" value="1"/>
</dbReference>
<evidence type="ECO:0000256" key="3">
    <source>
        <dbReference type="ARBA" id="ARBA00012438"/>
    </source>
</evidence>
<keyword evidence="7 13" id="KW-0418">Kinase</keyword>
<keyword evidence="14" id="KW-1185">Reference proteome</keyword>
<dbReference type="SUPFAM" id="SSF47384">
    <property type="entry name" value="Homodimeric domain of signal transducing histidine kinase"/>
    <property type="match status" value="1"/>
</dbReference>
<keyword evidence="4" id="KW-0597">Phosphoprotein</keyword>
<evidence type="ECO:0000313" key="14">
    <source>
        <dbReference type="Proteomes" id="UP000199211"/>
    </source>
</evidence>
<reference evidence="13 14" key="1">
    <citation type="submission" date="2016-10" db="EMBL/GenBank/DDBJ databases">
        <authorList>
            <person name="Varghese N."/>
            <person name="Submissions S."/>
        </authorList>
    </citation>
    <scope>NUCLEOTIDE SEQUENCE [LARGE SCALE GENOMIC DNA]</scope>
    <source>
        <strain evidence="13 14">DSM 26291</strain>
    </source>
</reference>
<dbReference type="Gene3D" id="3.30.565.10">
    <property type="entry name" value="Histidine kinase-like ATPase, C-terminal domain"/>
    <property type="match status" value="1"/>
</dbReference>
<evidence type="ECO:0000256" key="1">
    <source>
        <dbReference type="ARBA" id="ARBA00000085"/>
    </source>
</evidence>
<dbReference type="InterPro" id="IPR036890">
    <property type="entry name" value="HATPase_C_sf"/>
</dbReference>
<dbReference type="InterPro" id="IPR003594">
    <property type="entry name" value="HATPase_dom"/>
</dbReference>
<dbReference type="Gene3D" id="1.10.287.130">
    <property type="match status" value="1"/>
</dbReference>
<dbReference type="EC" id="2.7.13.3" evidence="3"/>
<dbReference type="Pfam" id="PF02518">
    <property type="entry name" value="HATPase_c"/>
    <property type="match status" value="1"/>
</dbReference>
<evidence type="ECO:0000259" key="11">
    <source>
        <dbReference type="PROSITE" id="PS50109"/>
    </source>
</evidence>
<protein>
    <recommendedName>
        <fullName evidence="3">histidine kinase</fullName>
        <ecNumber evidence="3">2.7.13.3</ecNumber>
    </recommendedName>
</protein>
<dbReference type="InterPro" id="IPR005467">
    <property type="entry name" value="His_kinase_dom"/>
</dbReference>
<accession>A0ABY1FUI5</accession>
<dbReference type="SUPFAM" id="SSF55874">
    <property type="entry name" value="ATPase domain of HSP90 chaperone/DNA topoisomerase II/histidine kinase"/>
    <property type="match status" value="1"/>
</dbReference>